<organism evidence="2 3">
    <name type="scientific">Aerococcus sanguinicola</name>
    <dbReference type="NCBI Taxonomy" id="119206"/>
    <lineage>
        <taxon>Bacteria</taxon>
        <taxon>Bacillati</taxon>
        <taxon>Bacillota</taxon>
        <taxon>Bacilli</taxon>
        <taxon>Lactobacillales</taxon>
        <taxon>Aerococcaceae</taxon>
        <taxon>Aerococcus</taxon>
    </lineage>
</organism>
<dbReference type="Pfam" id="PF12730">
    <property type="entry name" value="ABC2_membrane_4"/>
    <property type="match status" value="1"/>
</dbReference>
<evidence type="ECO:0000313" key="3">
    <source>
        <dbReference type="Proteomes" id="UP000234239"/>
    </source>
</evidence>
<dbReference type="PANTHER" id="PTHR37305:SF1">
    <property type="entry name" value="MEMBRANE PROTEIN"/>
    <property type="match status" value="1"/>
</dbReference>
<feature type="transmembrane region" description="Helical" evidence="1">
    <location>
        <begin position="94"/>
        <end position="123"/>
    </location>
</feature>
<accession>A0A2I1MLJ2</accession>
<dbReference type="OrthoDB" id="2584645at2"/>
<protein>
    <submittedName>
        <fullName evidence="2">ABC transporter permease</fullName>
    </submittedName>
</protein>
<dbReference type="AlphaFoldDB" id="A0A2I1MLJ2"/>
<dbReference type="EMBL" id="PKGY01000005">
    <property type="protein sequence ID" value="PKZ21017.1"/>
    <property type="molecule type" value="Genomic_DNA"/>
</dbReference>
<feature type="transmembrane region" description="Helical" evidence="1">
    <location>
        <begin position="57"/>
        <end position="74"/>
    </location>
</feature>
<gene>
    <name evidence="2" type="ORF">CYJ28_08450</name>
</gene>
<feature type="transmembrane region" description="Helical" evidence="1">
    <location>
        <begin position="163"/>
        <end position="179"/>
    </location>
</feature>
<feature type="transmembrane region" description="Helical" evidence="1">
    <location>
        <begin position="191"/>
        <end position="209"/>
    </location>
</feature>
<dbReference type="RefSeq" id="WP_101603826.1">
    <property type="nucleotide sequence ID" value="NZ_PKGY01000005.1"/>
</dbReference>
<comment type="caution">
    <text evidence="2">The sequence shown here is derived from an EMBL/GenBank/DDBJ whole genome shotgun (WGS) entry which is preliminary data.</text>
</comment>
<dbReference type="Proteomes" id="UP000234239">
    <property type="component" value="Unassembled WGS sequence"/>
</dbReference>
<evidence type="ECO:0000313" key="2">
    <source>
        <dbReference type="EMBL" id="PKZ21017.1"/>
    </source>
</evidence>
<evidence type="ECO:0000256" key="1">
    <source>
        <dbReference type="SAM" id="Phobius"/>
    </source>
</evidence>
<feature type="transmembrane region" description="Helical" evidence="1">
    <location>
        <begin position="17"/>
        <end position="37"/>
    </location>
</feature>
<keyword evidence="1" id="KW-0812">Transmembrane</keyword>
<dbReference type="PANTHER" id="PTHR37305">
    <property type="entry name" value="INTEGRAL MEMBRANE PROTEIN-RELATED"/>
    <property type="match status" value="1"/>
</dbReference>
<feature type="transmembrane region" description="Helical" evidence="1">
    <location>
        <begin position="229"/>
        <end position="252"/>
    </location>
</feature>
<keyword evidence="1" id="KW-1133">Transmembrane helix</keyword>
<proteinExistence type="predicted"/>
<keyword evidence="1" id="KW-0472">Membrane</keyword>
<name>A0A2I1MLJ2_9LACT</name>
<feature type="transmembrane region" description="Helical" evidence="1">
    <location>
        <begin position="135"/>
        <end position="157"/>
    </location>
</feature>
<reference evidence="2 3" key="1">
    <citation type="submission" date="2017-12" db="EMBL/GenBank/DDBJ databases">
        <title>Phylogenetic diversity of female urinary microbiome.</title>
        <authorList>
            <person name="Thomas-White K."/>
            <person name="Wolfe A.J."/>
        </authorList>
    </citation>
    <scope>NUCLEOTIDE SEQUENCE [LARGE SCALE GENOMIC DNA]</scope>
    <source>
        <strain evidence="2 3">UMB0139</strain>
    </source>
</reference>
<sequence>MSNLFMVELKKFKRKKIFIFALLLAFIFPLLGTALIIKGNSSDFSSINNFIREESGFLLLMPILVLLAINSFFLELDNNTMKNLLVIPISKKNIIISKLIVLLIFSIIFQIVGFGIGALMSLVFKIPLDGLGLNFILAIATGIVLWAAALPCITLVIWFDKSYLLSVIIVFIYTLTNYIMHFSEGIIMQPIGFNLGTLMPIPLIFRWLYQFNIPVGDVQIEFFNRFSEYFVSSPLCFSILLIESIICILLMIRIYKRREI</sequence>